<feature type="domain" description="D-isomer specific 2-hydroxyacid dehydrogenase NAD-binding" evidence="4">
    <location>
        <begin position="158"/>
        <end position="284"/>
    </location>
</feature>
<dbReference type="InterPro" id="IPR045865">
    <property type="entry name" value="ACT-like_dom_sf"/>
</dbReference>
<proteinExistence type="predicted"/>
<dbReference type="OrthoDB" id="9805416at2"/>
<protein>
    <submittedName>
        <fullName evidence="6">D-isomer specific 2-hydroxyacid dehydrogenase, NAD binding domain</fullName>
    </submittedName>
</protein>
<organism evidence="6 7">
    <name type="scientific">Peptococcus niger</name>
    <dbReference type="NCBI Taxonomy" id="2741"/>
    <lineage>
        <taxon>Bacteria</taxon>
        <taxon>Bacillati</taxon>
        <taxon>Bacillota</taxon>
        <taxon>Clostridia</taxon>
        <taxon>Eubacteriales</taxon>
        <taxon>Peptococcaceae</taxon>
        <taxon>Peptococcus</taxon>
    </lineage>
</organism>
<reference evidence="6 7" key="1">
    <citation type="submission" date="2016-10" db="EMBL/GenBank/DDBJ databases">
        <authorList>
            <person name="de Groot N.N."/>
        </authorList>
    </citation>
    <scope>NUCLEOTIDE SEQUENCE [LARGE SCALE GENOMIC DNA]</scope>
    <source>
        <strain evidence="6 7">DSM 20475</strain>
    </source>
</reference>
<keyword evidence="7" id="KW-1185">Reference proteome</keyword>
<evidence type="ECO:0000313" key="7">
    <source>
        <dbReference type="Proteomes" id="UP000198995"/>
    </source>
</evidence>
<dbReference type="GO" id="GO:0051287">
    <property type="term" value="F:NAD binding"/>
    <property type="evidence" value="ECO:0007669"/>
    <property type="project" value="InterPro"/>
</dbReference>
<dbReference type="GO" id="GO:0005829">
    <property type="term" value="C:cytosol"/>
    <property type="evidence" value="ECO:0007669"/>
    <property type="project" value="TreeGrafter"/>
</dbReference>
<dbReference type="Pfam" id="PF19304">
    <property type="entry name" value="PGDH_inter"/>
    <property type="match status" value="1"/>
</dbReference>
<dbReference type="Gene3D" id="3.40.50.720">
    <property type="entry name" value="NAD(P)-binding Rossmann-like Domain"/>
    <property type="match status" value="2"/>
</dbReference>
<dbReference type="SUPFAM" id="SSF51735">
    <property type="entry name" value="NAD(P)-binding Rossmann-fold domains"/>
    <property type="match status" value="1"/>
</dbReference>
<dbReference type="CDD" id="cd04902">
    <property type="entry name" value="ACT_3PGDH-xct"/>
    <property type="match status" value="1"/>
</dbReference>
<dbReference type="InterPro" id="IPR036291">
    <property type="entry name" value="NAD(P)-bd_dom_sf"/>
</dbReference>
<evidence type="ECO:0000256" key="3">
    <source>
        <dbReference type="ARBA" id="ARBA00029440"/>
    </source>
</evidence>
<dbReference type="GO" id="GO:0016618">
    <property type="term" value="F:hydroxypyruvate reductase [NAD(P)H] activity"/>
    <property type="evidence" value="ECO:0007669"/>
    <property type="project" value="TreeGrafter"/>
</dbReference>
<dbReference type="InterPro" id="IPR045626">
    <property type="entry name" value="PGDH_ASB_dom"/>
</dbReference>
<keyword evidence="1" id="KW-0560">Oxidoreductase</keyword>
<keyword evidence="2" id="KW-0520">NAD</keyword>
<dbReference type="InterPro" id="IPR029009">
    <property type="entry name" value="ASB_dom_sf"/>
</dbReference>
<dbReference type="SUPFAM" id="SSF143548">
    <property type="entry name" value="Serine metabolism enzymes domain"/>
    <property type="match status" value="1"/>
</dbReference>
<sequence length="565" mass="61824">MRIKWQLGCNSGGTADDSVPLWGGIFLWKAADPVPACWDLFRKGDADLYIATNIPLLPSTMELMAAEQVDVGQIDIDLPWSEVSHTADGLLLSGDGELPEMLYAARGKLAAIGLLNRDQRLLDVPQATAAGILVLEPLRGESASQADFILMKLLEAARESDYEPVELAGKRLGILGVGPAAKEVARRAQAFGLQVVFSAEESSRVQAELYQAEILPTIDLLVSVDILVNLQTRAAGEGRFGKDEIQLLRENAILIHIGDPQVLRMNELVRALDWGYLKRFIIDLPPGYEAMQEVLAHYIGDAASVGAAGNTLEARRSIEREMARDLIHALRGQAVDSTINVPHLRLAERRLHAPWLRLATLLGQMLGARLGHRPKQVDLTAGREAPRLNEMAIWSAFLEGLAHGLGDDRVNRISARIWAQEAGIKLVWQAESARIDGLSATAGSLRGILEVGGSLRHNALQLTRLDQFRFTAEPTEHLLLVPHANRPGMVGQVGTLLGARQVNIGGMVLGQKEEARDIALMWIMLDKPPKADLLEKITALSGMRQPEYIHLPQTLLTPLTDQMLV</sequence>
<dbReference type="PANTHER" id="PTHR10996:SF178">
    <property type="entry name" value="2-HYDROXYACID DEHYDROGENASE YGL185C-RELATED"/>
    <property type="match status" value="1"/>
</dbReference>
<dbReference type="RefSeq" id="WP_091791970.1">
    <property type="nucleotide sequence ID" value="NZ_FNAF01000008.1"/>
</dbReference>
<dbReference type="STRING" id="2741.SAMN04489866_1089"/>
<dbReference type="EMBL" id="FNAF01000008">
    <property type="protein sequence ID" value="SDD82328.1"/>
    <property type="molecule type" value="Genomic_DNA"/>
</dbReference>
<evidence type="ECO:0000256" key="2">
    <source>
        <dbReference type="ARBA" id="ARBA00023027"/>
    </source>
</evidence>
<dbReference type="SUPFAM" id="SSF55021">
    <property type="entry name" value="ACT-like"/>
    <property type="match status" value="1"/>
</dbReference>
<comment type="pathway">
    <text evidence="3">Amino-acid biosynthesis.</text>
</comment>
<evidence type="ECO:0000259" key="4">
    <source>
        <dbReference type="Pfam" id="PF02826"/>
    </source>
</evidence>
<dbReference type="Pfam" id="PF02826">
    <property type="entry name" value="2-Hacid_dh_C"/>
    <property type="match status" value="1"/>
</dbReference>
<accession>A0A1G6XVW2</accession>
<evidence type="ECO:0000256" key="1">
    <source>
        <dbReference type="ARBA" id="ARBA00023002"/>
    </source>
</evidence>
<evidence type="ECO:0000259" key="5">
    <source>
        <dbReference type="Pfam" id="PF19304"/>
    </source>
</evidence>
<dbReference type="Proteomes" id="UP000198995">
    <property type="component" value="Unassembled WGS sequence"/>
</dbReference>
<dbReference type="GO" id="GO:0030267">
    <property type="term" value="F:glyoxylate reductase (NADPH) activity"/>
    <property type="evidence" value="ECO:0007669"/>
    <property type="project" value="TreeGrafter"/>
</dbReference>
<dbReference type="PANTHER" id="PTHR10996">
    <property type="entry name" value="2-HYDROXYACID DEHYDROGENASE-RELATED"/>
    <property type="match status" value="1"/>
</dbReference>
<dbReference type="Gene3D" id="3.30.70.260">
    <property type="match status" value="1"/>
</dbReference>
<dbReference type="AlphaFoldDB" id="A0A1G6XVW2"/>
<dbReference type="InterPro" id="IPR006140">
    <property type="entry name" value="D-isomer_DH_NAD-bd"/>
</dbReference>
<dbReference type="InterPro" id="IPR050223">
    <property type="entry name" value="D-isomer_2-hydroxyacid_DH"/>
</dbReference>
<feature type="domain" description="D-3-phosphoglycerate dehydrogenase ASB" evidence="5">
    <location>
        <begin position="354"/>
        <end position="427"/>
    </location>
</feature>
<gene>
    <name evidence="6" type="ORF">SAMN04489866_1089</name>
</gene>
<name>A0A1G6XVW2_PEPNI</name>
<dbReference type="Gene3D" id="3.30.1330.90">
    <property type="entry name" value="D-3-phosphoglycerate dehydrogenase, domain 3"/>
    <property type="match status" value="1"/>
</dbReference>
<evidence type="ECO:0000313" key="6">
    <source>
        <dbReference type="EMBL" id="SDD82328.1"/>
    </source>
</evidence>